<evidence type="ECO:0000313" key="1">
    <source>
        <dbReference type="EMBL" id="ROR28635.1"/>
    </source>
</evidence>
<comment type="caution">
    <text evidence="1">The sequence shown here is derived from an EMBL/GenBank/DDBJ whole genome shotgun (WGS) entry which is preliminary data.</text>
</comment>
<evidence type="ECO:0000313" key="2">
    <source>
        <dbReference type="Proteomes" id="UP000273083"/>
    </source>
</evidence>
<keyword evidence="2" id="KW-1185">Reference proteome</keyword>
<gene>
    <name evidence="1" type="ORF">EDD66_104222</name>
</gene>
<name>A0A3N1XPQ4_9FIRM</name>
<dbReference type="AlphaFoldDB" id="A0A3N1XPQ4"/>
<dbReference type="RefSeq" id="WP_123609132.1">
    <property type="nucleotide sequence ID" value="NZ_RJVG01000004.1"/>
</dbReference>
<dbReference type="Proteomes" id="UP000273083">
    <property type="component" value="Unassembled WGS sequence"/>
</dbReference>
<evidence type="ECO:0008006" key="3">
    <source>
        <dbReference type="Google" id="ProtNLM"/>
    </source>
</evidence>
<proteinExistence type="predicted"/>
<accession>A0A3N1XPQ4</accession>
<dbReference type="OrthoDB" id="2079226at2"/>
<organism evidence="1 2">
    <name type="scientific">Mobilisporobacter senegalensis</name>
    <dbReference type="NCBI Taxonomy" id="1329262"/>
    <lineage>
        <taxon>Bacteria</taxon>
        <taxon>Bacillati</taxon>
        <taxon>Bacillota</taxon>
        <taxon>Clostridia</taxon>
        <taxon>Lachnospirales</taxon>
        <taxon>Lachnospiraceae</taxon>
        <taxon>Mobilisporobacter</taxon>
    </lineage>
</organism>
<protein>
    <recommendedName>
        <fullName evidence="3">Collagenase-like PrtC family protease</fullName>
    </recommendedName>
</protein>
<sequence>MNQLVQCIDCYDLKDIESFQIPQETSELRFGDEFCFKKCLSDDQLDEAINLTQKYRKRLSFIYPRLNDYEINLVKEQLCKINTYDLPVYIIANDFGISQIKKSLSLKNLRVILGRQTISVPMRARPAMPSVMGKDNMISNFADKKLFHLSNLNYKLTLKFLKSNDIYGVEFDYIPETFPLIRKLQKEGMYIYIHKSNVMVALTRKCYTKRIICEEGTGCGLICKNKKYHLYHEVTEELFMDGNALLAAIPFKEKDIQELNNENFSLINSHSWIKEYIK</sequence>
<reference evidence="1 2" key="1">
    <citation type="submission" date="2018-11" db="EMBL/GenBank/DDBJ databases">
        <title>Genomic Encyclopedia of Type Strains, Phase IV (KMG-IV): sequencing the most valuable type-strain genomes for metagenomic binning, comparative biology and taxonomic classification.</title>
        <authorList>
            <person name="Goeker M."/>
        </authorList>
    </citation>
    <scope>NUCLEOTIDE SEQUENCE [LARGE SCALE GENOMIC DNA]</scope>
    <source>
        <strain evidence="1 2">DSM 26537</strain>
    </source>
</reference>
<dbReference type="EMBL" id="RJVG01000004">
    <property type="protein sequence ID" value="ROR28635.1"/>
    <property type="molecule type" value="Genomic_DNA"/>
</dbReference>